<name>A0ABW9FL78_9NOCA</name>
<feature type="transmembrane region" description="Helical" evidence="8">
    <location>
        <begin position="270"/>
        <end position="289"/>
    </location>
</feature>
<evidence type="ECO:0000256" key="1">
    <source>
        <dbReference type="ARBA" id="ARBA00004651"/>
    </source>
</evidence>
<evidence type="ECO:0000256" key="4">
    <source>
        <dbReference type="ARBA" id="ARBA00022692"/>
    </source>
</evidence>
<proteinExistence type="inferred from homology"/>
<evidence type="ECO:0000256" key="5">
    <source>
        <dbReference type="ARBA" id="ARBA00022989"/>
    </source>
</evidence>
<feature type="transmembrane region" description="Helical" evidence="8">
    <location>
        <begin position="298"/>
        <end position="319"/>
    </location>
</feature>
<comment type="caution">
    <text evidence="9">The sequence shown here is derived from an EMBL/GenBank/DDBJ whole genome shotgun (WGS) entry which is preliminary data.</text>
</comment>
<comment type="subcellular location">
    <subcellularLocation>
        <location evidence="1">Cell membrane</location>
        <topology evidence="1">Multi-pass membrane protein</topology>
    </subcellularLocation>
</comment>
<keyword evidence="5 8" id="KW-1133">Transmembrane helix</keyword>
<keyword evidence="2" id="KW-1003">Cell membrane</keyword>
<dbReference type="Proteomes" id="UP001629745">
    <property type="component" value="Unassembled WGS sequence"/>
</dbReference>
<keyword evidence="3" id="KW-0808">Transferase</keyword>
<evidence type="ECO:0000313" key="9">
    <source>
        <dbReference type="EMBL" id="MFM1725989.1"/>
    </source>
</evidence>
<feature type="transmembrane region" description="Helical" evidence="8">
    <location>
        <begin position="153"/>
        <end position="168"/>
    </location>
</feature>
<evidence type="ECO:0000256" key="6">
    <source>
        <dbReference type="ARBA" id="ARBA00023136"/>
    </source>
</evidence>
<feature type="transmembrane region" description="Helical" evidence="8">
    <location>
        <begin position="208"/>
        <end position="227"/>
    </location>
</feature>
<protein>
    <submittedName>
        <fullName evidence="9">Glycosyltransferase 87 family protein</fullName>
    </submittedName>
</protein>
<organism evidence="9 10">
    <name type="scientific">Rhodococcus parequi</name>
    <dbReference type="NCBI Taxonomy" id="3137122"/>
    <lineage>
        <taxon>Bacteria</taxon>
        <taxon>Bacillati</taxon>
        <taxon>Actinomycetota</taxon>
        <taxon>Actinomycetes</taxon>
        <taxon>Mycobacteriales</taxon>
        <taxon>Nocardiaceae</taxon>
        <taxon>Rhodococcus</taxon>
    </lineage>
</organism>
<gene>
    <name evidence="9" type="ORF">ABEU20_004612</name>
</gene>
<keyword evidence="6 8" id="KW-0472">Membrane</keyword>
<feature type="transmembrane region" description="Helical" evidence="8">
    <location>
        <begin position="16"/>
        <end position="37"/>
    </location>
</feature>
<feature type="transmembrane region" description="Helical" evidence="8">
    <location>
        <begin position="74"/>
        <end position="96"/>
    </location>
</feature>
<evidence type="ECO:0000256" key="2">
    <source>
        <dbReference type="ARBA" id="ARBA00022475"/>
    </source>
</evidence>
<comment type="similarity">
    <text evidence="7">Belongs to the glycosyltransferase 87 family.</text>
</comment>
<dbReference type="InterPro" id="IPR018584">
    <property type="entry name" value="GT87"/>
</dbReference>
<keyword evidence="4 8" id="KW-0812">Transmembrane</keyword>
<feature type="transmembrane region" description="Helical" evidence="8">
    <location>
        <begin position="379"/>
        <end position="400"/>
    </location>
</feature>
<reference evidence="9 10" key="1">
    <citation type="submission" date="2023-11" db="EMBL/GenBank/DDBJ databases">
        <authorList>
            <person name="Val-Calvo J."/>
            <person name="Scortti M."/>
            <person name="Vazquez-Boland J."/>
        </authorList>
    </citation>
    <scope>NUCLEOTIDE SEQUENCE [LARGE SCALE GENOMIC DNA]</scope>
    <source>
        <strain evidence="9 10">PAM 2766</strain>
    </source>
</reference>
<dbReference type="Pfam" id="PF09594">
    <property type="entry name" value="GT87"/>
    <property type="match status" value="1"/>
</dbReference>
<dbReference type="EMBL" id="JBDLNV010000008">
    <property type="protein sequence ID" value="MFM1725989.1"/>
    <property type="molecule type" value="Genomic_DNA"/>
</dbReference>
<feature type="transmembrane region" description="Helical" evidence="8">
    <location>
        <begin position="339"/>
        <end position="358"/>
    </location>
</feature>
<feature type="transmembrane region" description="Helical" evidence="8">
    <location>
        <begin position="103"/>
        <end position="124"/>
    </location>
</feature>
<keyword evidence="10" id="KW-1185">Reference proteome</keyword>
<evidence type="ECO:0000256" key="7">
    <source>
        <dbReference type="ARBA" id="ARBA00024033"/>
    </source>
</evidence>
<feature type="transmembrane region" description="Helical" evidence="8">
    <location>
        <begin position="130"/>
        <end position="146"/>
    </location>
</feature>
<feature type="transmembrane region" description="Helical" evidence="8">
    <location>
        <begin position="180"/>
        <end position="201"/>
    </location>
</feature>
<dbReference type="RefSeq" id="WP_420166446.1">
    <property type="nucleotide sequence ID" value="NZ_JBDLNV010000008.1"/>
</dbReference>
<sequence>MLRKILVDGREMPRRAGLLVILGLWALASVVLLFTTVRPWMPKIGLLAGGADLDVYRDGARHVMEDLPLYTEPVIHGLLYTYTPFSTLMFLPFGLLPGGYDKYLWMAANVALLIAIVVGCWRMLGYRITPYVVSASVLLAASCTFLEPVRTTLFYGQINLVLMALVLWDASRADASRLKGIGVGVAAGIKLTPGYFVLYYLALRKWRAAAVAVATIVATVSISWLVLPNDSKQYWTDTFFESTRIAEDTHPSNQSIRGVIAHLTGKPAPVALWLVLAIGVVAASMWIVVRLHRRGESLLAVTVAGLTAAAVSPFSWSHHWVWFVPLLVYVVHRTLTNRWWWTAAVVVYAAAGAWPYRWEEDNVVVGLFLFPPWWTVADVLMNVYLLVYLAVLVGAAVIAFRGDPDPVAENRTPVREPEAV</sequence>
<evidence type="ECO:0000256" key="3">
    <source>
        <dbReference type="ARBA" id="ARBA00022679"/>
    </source>
</evidence>
<evidence type="ECO:0000313" key="10">
    <source>
        <dbReference type="Proteomes" id="UP001629745"/>
    </source>
</evidence>
<evidence type="ECO:0000256" key="8">
    <source>
        <dbReference type="SAM" id="Phobius"/>
    </source>
</evidence>
<accession>A0ABW9FL78</accession>